<dbReference type="Proteomes" id="UP000279594">
    <property type="component" value="Chromosome"/>
</dbReference>
<dbReference type="AlphaFoldDB" id="A0A3G2EHU9"/>
<dbReference type="InterPro" id="IPR009593">
    <property type="entry name" value="DUF1203"/>
</dbReference>
<accession>A0A3G2EHU9</accession>
<organism evidence="1 2">
    <name type="scientific">Janthinobacterium agaricidamnosum</name>
    <dbReference type="NCBI Taxonomy" id="55508"/>
    <lineage>
        <taxon>Bacteria</taxon>
        <taxon>Pseudomonadati</taxon>
        <taxon>Pseudomonadota</taxon>
        <taxon>Betaproteobacteria</taxon>
        <taxon>Burkholderiales</taxon>
        <taxon>Oxalobacteraceae</taxon>
        <taxon>Janthinobacterium</taxon>
    </lineage>
</organism>
<keyword evidence="2" id="KW-1185">Reference proteome</keyword>
<gene>
    <name evidence="1" type="ORF">D9M09_25700</name>
</gene>
<dbReference type="Pfam" id="PF06718">
    <property type="entry name" value="DUF1203"/>
    <property type="match status" value="1"/>
</dbReference>
<sequence>MDFRITGLSPEPFLPFFFLSDAELAALGMRRYVVDQYPGFPDRITLEDAPLGETVLLLNHVCQPAMTPYRACHAIFVREGATQVYDAINQVPESMRRRLLSLRAYCADGMMLDADVVEGTAIEAVIARLFGNADVSYIHVHNAKRGCYAARIDRADSLA</sequence>
<reference evidence="1 2" key="1">
    <citation type="submission" date="2018-10" db="EMBL/GenBank/DDBJ databases">
        <title>Effects of UV and annual dynamics of microbial communities in freshwater RAS systems.</title>
        <authorList>
            <person name="Bekkelund A.K."/>
            <person name="Hansen B.R."/>
            <person name="Stokken H."/>
            <person name="Eriksen B.F."/>
            <person name="Kashulin N.A."/>
        </authorList>
    </citation>
    <scope>NUCLEOTIDE SEQUENCE [LARGE SCALE GENOMIC DNA]</scope>
    <source>
        <strain evidence="1 2">BHSEK</strain>
    </source>
</reference>
<proteinExistence type="predicted"/>
<dbReference type="PIRSF" id="PIRSF034110">
    <property type="entry name" value="DUF1203"/>
    <property type="match status" value="1"/>
</dbReference>
<evidence type="ECO:0000313" key="2">
    <source>
        <dbReference type="Proteomes" id="UP000279594"/>
    </source>
</evidence>
<name>A0A3G2EHU9_9BURK</name>
<evidence type="ECO:0000313" key="1">
    <source>
        <dbReference type="EMBL" id="AYM79831.1"/>
    </source>
</evidence>
<protein>
    <submittedName>
        <fullName evidence="1">DUF1203 domain-containing protein</fullName>
    </submittedName>
</protein>
<dbReference type="EMBL" id="CP033019">
    <property type="protein sequence ID" value="AYM79831.1"/>
    <property type="molecule type" value="Genomic_DNA"/>
</dbReference>